<accession>B9LWY5</accession>
<keyword evidence="3" id="KW-1185">Reference proteome</keyword>
<keyword evidence="1" id="KW-0812">Transmembrane</keyword>
<dbReference type="AlphaFoldDB" id="B9LWY5"/>
<keyword evidence="1" id="KW-1133">Transmembrane helix</keyword>
<evidence type="ECO:0000256" key="1">
    <source>
        <dbReference type="SAM" id="Phobius"/>
    </source>
</evidence>
<dbReference type="EMBL" id="CP001367">
    <property type="protein sequence ID" value="ACM58976.1"/>
    <property type="molecule type" value="Genomic_DNA"/>
</dbReference>
<name>B9LWY5_HALLT</name>
<gene>
    <name evidence="2" type="ordered locus">Hlac_3466</name>
</gene>
<dbReference type="Proteomes" id="UP000000740">
    <property type="component" value="Plasmid pHLAC01"/>
</dbReference>
<dbReference type="HOGENOM" id="CLU_3371310_0_0_2"/>
<keyword evidence="2" id="KW-0614">Plasmid</keyword>
<feature type="transmembrane region" description="Helical" evidence="1">
    <location>
        <begin position="12"/>
        <end position="33"/>
    </location>
</feature>
<sequence>MTPLIVGLLVPIARVVVPLVVLIVIAYAIYSLLT</sequence>
<organism evidence="2 3">
    <name type="scientific">Halorubrum lacusprofundi (strain ATCC 49239 / DSM 5036 / JCM 8891 / ACAM 34)</name>
    <dbReference type="NCBI Taxonomy" id="416348"/>
    <lineage>
        <taxon>Archaea</taxon>
        <taxon>Methanobacteriati</taxon>
        <taxon>Methanobacteriota</taxon>
        <taxon>Stenosarchaea group</taxon>
        <taxon>Halobacteria</taxon>
        <taxon>Halobacteriales</taxon>
        <taxon>Haloferacaceae</taxon>
        <taxon>Halorubrum</taxon>
    </lineage>
</organism>
<evidence type="ECO:0000313" key="3">
    <source>
        <dbReference type="Proteomes" id="UP000000740"/>
    </source>
</evidence>
<protein>
    <submittedName>
        <fullName evidence="2">Uncharacterized protein</fullName>
    </submittedName>
</protein>
<proteinExistence type="predicted"/>
<keyword evidence="1" id="KW-0472">Membrane</keyword>
<dbReference type="KEGG" id="hla:Hlac_3466"/>
<evidence type="ECO:0000313" key="2">
    <source>
        <dbReference type="EMBL" id="ACM58976.1"/>
    </source>
</evidence>
<reference evidence="2 3" key="1">
    <citation type="journal article" date="2016" name="Stand. Genomic Sci.">
        <title>Complete genome sequence of the Antarctic Halorubrum lacusprofundi type strain ACAM 34.</title>
        <authorList>
            <person name="Anderson I.J."/>
            <person name="DasSarma P."/>
            <person name="Lucas S."/>
            <person name="Copeland A."/>
            <person name="Lapidus A."/>
            <person name="Del Rio T.G."/>
            <person name="Tice H."/>
            <person name="Dalin E."/>
            <person name="Bruce D.C."/>
            <person name="Goodwin L."/>
            <person name="Pitluck S."/>
            <person name="Sims D."/>
            <person name="Brettin T.S."/>
            <person name="Detter J.C."/>
            <person name="Han C.S."/>
            <person name="Larimer F."/>
            <person name="Hauser L."/>
            <person name="Land M."/>
            <person name="Ivanova N."/>
            <person name="Richardson P."/>
            <person name="Cavicchioli R."/>
            <person name="DasSarma S."/>
            <person name="Woese C.R."/>
            <person name="Kyrpides N.C."/>
        </authorList>
    </citation>
    <scope>NUCLEOTIDE SEQUENCE [LARGE SCALE GENOMIC DNA]</scope>
    <source>
        <strain evidence="3">ATCC 49239 / DSM 5036 / JCM 8891 / ACAM 34</strain>
    </source>
</reference>
<geneLocation type="plasmid" evidence="2 3">
    <name>pHLAC01</name>
</geneLocation>